<dbReference type="AlphaFoldDB" id="A0A7T9DKC1"/>
<dbReference type="InterPro" id="IPR020557">
    <property type="entry name" value="Fumarate_lyase_CS"/>
</dbReference>
<proteinExistence type="predicted"/>
<name>A0A7T9DKC1_9ARCH</name>
<dbReference type="Gene3D" id="1.10.275.10">
    <property type="entry name" value="Fumarase/aspartase (N-terminal domain)"/>
    <property type="match status" value="1"/>
</dbReference>
<sequence length="488" mass="54023">MRTRKEMDALGVKNVPAESFGGIFSVRAKENFHISWRRFPTEFFTQLAHIKHANALVHMHGGRLGEKEGKAIVAAAKEVAQGKFAIEFGLDVFQAGAGTPLNMTMNEVIANRALDILGERKGKYARIHPNNHVNMAQCTNDVIPSAIRMACVEFSIGLEDELQKTITTLQKQSKRYAHLLKVGRTHLQAAVPITFGQELSAHAEALKESLLKIKAARAGLMELPLGGTAIGTGITTEPGDDVKVIKELRKIAKRPYTASQRKFFLTSHMSALGNYSHALSELASEGIILCNDLVLLGSDPLAGIGEVKLPEVEPGSSIMPGKVNPSIVEAFKMVCLQVQGHHETIRLGMESTQLELNVMTPILAADLFESQFILHNSLHMLREKCLRGLKPTPKMQQHVEQSLSFATVLNPYLGYEVVAHFVKKGFKQQQGLEQLLVAENVLTPTEISRLLNPRHITQPQRVDLRLKEAIQSRAAYRSILQELHHYSK</sequence>
<dbReference type="GO" id="GO:0006099">
    <property type="term" value="P:tricarboxylic acid cycle"/>
    <property type="evidence" value="ECO:0007669"/>
    <property type="project" value="InterPro"/>
</dbReference>
<dbReference type="Proteomes" id="UP000596004">
    <property type="component" value="Chromosome"/>
</dbReference>
<dbReference type="InterPro" id="IPR051546">
    <property type="entry name" value="Aspartate_Ammonia-Lyase"/>
</dbReference>
<evidence type="ECO:0000259" key="2">
    <source>
        <dbReference type="Pfam" id="PF00206"/>
    </source>
</evidence>
<reference evidence="4" key="1">
    <citation type="submission" date="2020-11" db="EMBL/GenBank/DDBJ databases">
        <title>Connecting structure to function with the recovery of over 1000 high-quality activated sludge metagenome-assembled genomes encoding full-length rRNA genes using long-read sequencing.</title>
        <authorList>
            <person name="Singleton C.M."/>
            <person name="Petriglieri F."/>
            <person name="Kristensen J.M."/>
            <person name="Kirkegaard R.H."/>
            <person name="Michaelsen T.Y."/>
            <person name="Andersen M.H."/>
            <person name="Karst S.M."/>
            <person name="Dueholm M.S."/>
            <person name="Nielsen P.H."/>
            <person name="Albertsen M."/>
        </authorList>
    </citation>
    <scope>NUCLEOTIDE SEQUENCE</scope>
    <source>
        <strain evidence="4">Fred_18-Q3-R57-64_BAT3C.431</strain>
    </source>
</reference>
<evidence type="ECO:0000256" key="1">
    <source>
        <dbReference type="ARBA" id="ARBA00023239"/>
    </source>
</evidence>
<evidence type="ECO:0000313" key="4">
    <source>
        <dbReference type="EMBL" id="QQR92912.1"/>
    </source>
</evidence>
<protein>
    <submittedName>
        <fullName evidence="4">Aspartate ammonia-lyase</fullName>
        <ecNumber evidence="4">4.3.1.1</ecNumber>
    </submittedName>
</protein>
<accession>A0A7T9DKC1</accession>
<dbReference type="PANTHER" id="PTHR42696:SF2">
    <property type="entry name" value="ASPARTATE AMMONIA-LYASE"/>
    <property type="match status" value="1"/>
</dbReference>
<keyword evidence="1 4" id="KW-0456">Lyase</keyword>
<dbReference type="EC" id="4.3.1.1" evidence="4"/>
<dbReference type="InterPro" id="IPR022761">
    <property type="entry name" value="Fumarate_lyase_N"/>
</dbReference>
<dbReference type="InterPro" id="IPR024083">
    <property type="entry name" value="Fumarase/histidase_N"/>
</dbReference>
<evidence type="ECO:0000259" key="3">
    <source>
        <dbReference type="Pfam" id="PF10415"/>
    </source>
</evidence>
<organism evidence="4">
    <name type="scientific">Candidatus Iainarchaeum sp</name>
    <dbReference type="NCBI Taxonomy" id="3101447"/>
    <lineage>
        <taxon>Archaea</taxon>
        <taxon>Candidatus Iainarchaeota</taxon>
        <taxon>Candidatus Iainarchaeia</taxon>
        <taxon>Candidatus Iainarchaeales</taxon>
        <taxon>Candidatus Iainarchaeaceae</taxon>
        <taxon>Candidatus Iainarchaeum</taxon>
    </lineage>
</organism>
<dbReference type="Gene3D" id="1.10.40.30">
    <property type="entry name" value="Fumarase/aspartase (C-terminal domain)"/>
    <property type="match status" value="1"/>
</dbReference>
<dbReference type="Gene3D" id="1.20.200.10">
    <property type="entry name" value="Fumarase/aspartase (Central domain)"/>
    <property type="match status" value="1"/>
</dbReference>
<dbReference type="PANTHER" id="PTHR42696">
    <property type="entry name" value="ASPARTATE AMMONIA-LYASE"/>
    <property type="match status" value="1"/>
</dbReference>
<feature type="domain" description="Fumarate lyase N-terminal" evidence="2">
    <location>
        <begin position="14"/>
        <end position="340"/>
    </location>
</feature>
<dbReference type="PRINTS" id="PR00145">
    <property type="entry name" value="ARGSUCLYASE"/>
</dbReference>
<dbReference type="GO" id="GO:0008797">
    <property type="term" value="F:aspartate ammonia-lyase activity"/>
    <property type="evidence" value="ECO:0007669"/>
    <property type="project" value="UniProtKB-EC"/>
</dbReference>
<dbReference type="InterPro" id="IPR018951">
    <property type="entry name" value="Fumarase_C_C"/>
</dbReference>
<dbReference type="EMBL" id="CP064981">
    <property type="protein sequence ID" value="QQR92912.1"/>
    <property type="molecule type" value="Genomic_DNA"/>
</dbReference>
<dbReference type="PROSITE" id="PS00163">
    <property type="entry name" value="FUMARATE_LYASES"/>
    <property type="match status" value="1"/>
</dbReference>
<feature type="domain" description="Fumarase C C-terminal" evidence="3">
    <location>
        <begin position="406"/>
        <end position="457"/>
    </location>
</feature>
<dbReference type="Pfam" id="PF00206">
    <property type="entry name" value="Lyase_1"/>
    <property type="match status" value="1"/>
</dbReference>
<dbReference type="InterPro" id="IPR008948">
    <property type="entry name" value="L-Aspartase-like"/>
</dbReference>
<gene>
    <name evidence="4" type="primary">aspA</name>
    <name evidence="4" type="ORF">IPJ89_01550</name>
</gene>
<dbReference type="GO" id="GO:0006531">
    <property type="term" value="P:aspartate metabolic process"/>
    <property type="evidence" value="ECO:0007669"/>
    <property type="project" value="TreeGrafter"/>
</dbReference>
<dbReference type="SUPFAM" id="SSF48557">
    <property type="entry name" value="L-aspartase-like"/>
    <property type="match status" value="1"/>
</dbReference>
<dbReference type="PRINTS" id="PR00149">
    <property type="entry name" value="FUMRATELYASE"/>
</dbReference>
<dbReference type="Pfam" id="PF10415">
    <property type="entry name" value="FumaraseC_C"/>
    <property type="match status" value="1"/>
</dbReference>
<dbReference type="GO" id="GO:0005829">
    <property type="term" value="C:cytosol"/>
    <property type="evidence" value="ECO:0007669"/>
    <property type="project" value="TreeGrafter"/>
</dbReference>
<dbReference type="InterPro" id="IPR000362">
    <property type="entry name" value="Fumarate_lyase_fam"/>
</dbReference>